<dbReference type="KEGG" id="psua:FLK61_23815"/>
<keyword evidence="5" id="KW-1185">Reference proteome</keyword>
<dbReference type="RefSeq" id="WP_176007863.1">
    <property type="nucleotide sequence ID" value="NZ_CP041372.2"/>
</dbReference>
<proteinExistence type="predicted"/>
<keyword evidence="2" id="KW-1133">Transmembrane helix</keyword>
<dbReference type="PANTHER" id="PTHR30404">
    <property type="entry name" value="N-ACETYLMURAMOYL-L-ALANINE AMIDASE"/>
    <property type="match status" value="1"/>
</dbReference>
<dbReference type="Gene3D" id="3.40.630.40">
    <property type="entry name" value="Zn-dependent exopeptidases"/>
    <property type="match status" value="1"/>
</dbReference>
<gene>
    <name evidence="4" type="primary">cwlD</name>
    <name evidence="4" type="ORF">FLK61_23815</name>
</gene>
<name>A0A859F9N5_9BACI</name>
<dbReference type="InterPro" id="IPR002508">
    <property type="entry name" value="MurNAc-LAA_cat"/>
</dbReference>
<accession>A0A859F9N5</accession>
<evidence type="ECO:0000256" key="1">
    <source>
        <dbReference type="ARBA" id="ARBA00022801"/>
    </source>
</evidence>
<dbReference type="EMBL" id="CP041372">
    <property type="protein sequence ID" value="QKS69819.1"/>
    <property type="molecule type" value="Genomic_DNA"/>
</dbReference>
<evidence type="ECO:0000259" key="3">
    <source>
        <dbReference type="SMART" id="SM00646"/>
    </source>
</evidence>
<dbReference type="Pfam" id="PF01520">
    <property type="entry name" value="Amidase_3"/>
    <property type="match status" value="1"/>
</dbReference>
<keyword evidence="1 4" id="KW-0378">Hydrolase</keyword>
<dbReference type="AlphaFoldDB" id="A0A859F9N5"/>
<reference evidence="5" key="1">
    <citation type="submission" date="2019-07" db="EMBL/GenBank/DDBJ databases">
        <title>Bacillus alkalisoli sp. nov. isolated from saline soil.</title>
        <authorList>
            <person name="Sun J.-Q."/>
            <person name="Xu L."/>
        </authorList>
    </citation>
    <scope>NUCLEOTIDE SEQUENCE [LARGE SCALE GENOMIC DNA]</scope>
    <source>
        <strain evidence="5">M4U3P1</strain>
    </source>
</reference>
<feature type="domain" description="MurNAc-LAA" evidence="3">
    <location>
        <begin position="116"/>
        <end position="227"/>
    </location>
</feature>
<evidence type="ECO:0000313" key="5">
    <source>
        <dbReference type="Proteomes" id="UP000318138"/>
    </source>
</evidence>
<dbReference type="CDD" id="cd02696">
    <property type="entry name" value="MurNAc-LAA"/>
    <property type="match status" value="1"/>
</dbReference>
<dbReference type="SUPFAM" id="SSF53187">
    <property type="entry name" value="Zn-dependent exopeptidases"/>
    <property type="match status" value="1"/>
</dbReference>
<sequence length="239" mass="25991">MKRIIYASLALIVLIVLYMLFMREEISNDNESVGFTLPLSGMVIVLDPGHGGVDGGAVSKSGLVESEVTLNISLLLRDFLQEAGAVVLMTREANNDLATDAGSIRGRKTEDLTKRAAFIKAADADLLVSVHANAIAEAQWRGAQTFYHLQVEESEVLAKSIQASLVYQLENTAREAKPIHHVYVLKHSAIPSALVEVGFLSNPEEAAELGTADYQQKVAASIYEGIMTYRMIEARKTDG</sequence>
<dbReference type="EC" id="3.5.1.28" evidence="4"/>
<protein>
    <submittedName>
        <fullName evidence="4">N-acetylmuramoyl-L-alanine amidase CwlD</fullName>
        <ecNumber evidence="4">3.5.1.28</ecNumber>
    </submittedName>
</protein>
<dbReference type="NCBIfam" id="TIGR02883">
    <property type="entry name" value="spore_cwlD"/>
    <property type="match status" value="1"/>
</dbReference>
<dbReference type="InterPro" id="IPR014234">
    <property type="entry name" value="Spore_CwlD"/>
</dbReference>
<dbReference type="GO" id="GO:0030288">
    <property type="term" value="C:outer membrane-bounded periplasmic space"/>
    <property type="evidence" value="ECO:0007669"/>
    <property type="project" value="TreeGrafter"/>
</dbReference>
<dbReference type="GO" id="GO:0008745">
    <property type="term" value="F:N-acetylmuramoyl-L-alanine amidase activity"/>
    <property type="evidence" value="ECO:0007669"/>
    <property type="project" value="UniProtKB-EC"/>
</dbReference>
<feature type="transmembrane region" description="Helical" evidence="2">
    <location>
        <begin position="5"/>
        <end position="22"/>
    </location>
</feature>
<keyword evidence="2" id="KW-0472">Membrane</keyword>
<dbReference type="InterPro" id="IPR050695">
    <property type="entry name" value="N-acetylmuramoyl_amidase_3"/>
</dbReference>
<dbReference type="Proteomes" id="UP000318138">
    <property type="component" value="Chromosome"/>
</dbReference>
<evidence type="ECO:0000313" key="4">
    <source>
        <dbReference type="EMBL" id="QKS69819.1"/>
    </source>
</evidence>
<keyword evidence="2" id="KW-0812">Transmembrane</keyword>
<dbReference type="SMART" id="SM00646">
    <property type="entry name" value="Ami_3"/>
    <property type="match status" value="1"/>
</dbReference>
<dbReference type="GO" id="GO:0009253">
    <property type="term" value="P:peptidoglycan catabolic process"/>
    <property type="evidence" value="ECO:0007669"/>
    <property type="project" value="InterPro"/>
</dbReference>
<organism evidence="4 5">
    <name type="scientific">Paenalkalicoccus suaedae</name>
    <dbReference type="NCBI Taxonomy" id="2592382"/>
    <lineage>
        <taxon>Bacteria</taxon>
        <taxon>Bacillati</taxon>
        <taxon>Bacillota</taxon>
        <taxon>Bacilli</taxon>
        <taxon>Bacillales</taxon>
        <taxon>Bacillaceae</taxon>
        <taxon>Paenalkalicoccus</taxon>
    </lineage>
</organism>
<dbReference type="PANTHER" id="PTHR30404:SF0">
    <property type="entry name" value="N-ACETYLMURAMOYL-L-ALANINE AMIDASE AMIC"/>
    <property type="match status" value="1"/>
</dbReference>
<evidence type="ECO:0000256" key="2">
    <source>
        <dbReference type="SAM" id="Phobius"/>
    </source>
</evidence>